<keyword evidence="3" id="KW-1185">Reference proteome</keyword>
<dbReference type="EMBL" id="CP046391">
    <property type="protein sequence ID" value="QJC27565.1"/>
    <property type="molecule type" value="Genomic_DNA"/>
</dbReference>
<dbReference type="Proteomes" id="UP000500930">
    <property type="component" value="Chromosome"/>
</dbReference>
<dbReference type="KEGG" id="aplt:ANPL_02530"/>
<proteinExistence type="predicted"/>
<evidence type="ECO:0000313" key="2">
    <source>
        <dbReference type="EMBL" id="QJC27565.1"/>
    </source>
</evidence>
<keyword evidence="1" id="KW-0812">Transmembrane</keyword>
<accession>A0A858PYA2</accession>
<evidence type="ECO:0000313" key="3">
    <source>
        <dbReference type="Proteomes" id="UP000500930"/>
    </source>
</evidence>
<gene>
    <name evidence="2" type="ORF">ANPL_02530</name>
</gene>
<evidence type="ECO:0000256" key="1">
    <source>
        <dbReference type="SAM" id="Phobius"/>
    </source>
</evidence>
<feature type="transmembrane region" description="Helical" evidence="1">
    <location>
        <begin position="12"/>
        <end position="29"/>
    </location>
</feature>
<name>A0A858PYA2_9RICK</name>
<protein>
    <submittedName>
        <fullName evidence="2">Uncharacterized protein</fullName>
    </submittedName>
</protein>
<keyword evidence="1" id="KW-1133">Transmembrane helix</keyword>
<sequence length="78" mass="8618">MPSILHETKHVTLVAGTGIVRKINLIFLLKMPLRLLTFGRNYLLLDGFLFMVPQNIISSYVIVIPQTCAGTLCCGLVS</sequence>
<reference evidence="2 3" key="1">
    <citation type="journal article" date="2020" name="Pathogens">
        <title>First Whole Genome Sequence of Anaplasma platys, an Obligate Intracellular Rickettsial Pathogen of Dogs.</title>
        <authorList>
            <person name="Llanes A."/>
            <person name="Rajeev S."/>
        </authorList>
    </citation>
    <scope>NUCLEOTIDE SEQUENCE [LARGE SCALE GENOMIC DNA]</scope>
    <source>
        <strain evidence="2 3">S3</strain>
    </source>
</reference>
<organism evidence="2 3">
    <name type="scientific">Anaplasma platys</name>
    <dbReference type="NCBI Taxonomy" id="949"/>
    <lineage>
        <taxon>Bacteria</taxon>
        <taxon>Pseudomonadati</taxon>
        <taxon>Pseudomonadota</taxon>
        <taxon>Alphaproteobacteria</taxon>
        <taxon>Rickettsiales</taxon>
        <taxon>Anaplasmataceae</taxon>
        <taxon>Anaplasma</taxon>
    </lineage>
</organism>
<dbReference type="AlphaFoldDB" id="A0A858PYA2"/>
<feature type="transmembrane region" description="Helical" evidence="1">
    <location>
        <begin position="41"/>
        <end position="63"/>
    </location>
</feature>
<keyword evidence="1" id="KW-0472">Membrane</keyword>